<dbReference type="PANTHER" id="PTHR10501">
    <property type="entry name" value="U1 SMALL NUCLEAR RIBONUCLEOPROTEIN A/U2 SMALL NUCLEAR RIBONUCLEOPROTEIN B"/>
    <property type="match status" value="1"/>
</dbReference>
<dbReference type="CDD" id="cd12247">
    <property type="entry name" value="RRM2_U1A_like"/>
    <property type="match status" value="1"/>
</dbReference>
<evidence type="ECO:0000256" key="1">
    <source>
        <dbReference type="ARBA" id="ARBA00022884"/>
    </source>
</evidence>
<feature type="region of interest" description="Disordered" evidence="3">
    <location>
        <begin position="1"/>
        <end position="51"/>
    </location>
</feature>
<dbReference type="InterPro" id="IPR035979">
    <property type="entry name" value="RBD_domain_sf"/>
</dbReference>
<dbReference type="FunFam" id="3.30.70.330:FF:000029">
    <property type="entry name" value="U2 small nuclear ribonucleoprotein B"/>
    <property type="match status" value="1"/>
</dbReference>
<feature type="non-terminal residue" evidence="5">
    <location>
        <position position="1"/>
    </location>
</feature>
<evidence type="ECO:0000259" key="4">
    <source>
        <dbReference type="PROSITE" id="PS50102"/>
    </source>
</evidence>
<evidence type="ECO:0000313" key="6">
    <source>
        <dbReference type="Proteomes" id="UP000187455"/>
    </source>
</evidence>
<dbReference type="Pfam" id="PF00076">
    <property type="entry name" value="RRM_1"/>
    <property type="match status" value="1"/>
</dbReference>
<evidence type="ECO:0000313" key="5">
    <source>
        <dbReference type="EMBL" id="OLY84201.1"/>
    </source>
</evidence>
<dbReference type="EMBL" id="LSSL01000583">
    <property type="protein sequence ID" value="OLY84201.1"/>
    <property type="molecule type" value="Genomic_DNA"/>
</dbReference>
<comment type="caution">
    <text evidence="5">The sequence shown here is derived from an EMBL/GenBank/DDBJ whole genome shotgun (WGS) entry which is preliminary data.</text>
</comment>
<dbReference type="Proteomes" id="UP000187455">
    <property type="component" value="Unassembled WGS sequence"/>
</dbReference>
<dbReference type="AlphaFoldDB" id="A0A1R0H522"/>
<dbReference type="InterPro" id="IPR000504">
    <property type="entry name" value="RRM_dom"/>
</dbReference>
<proteinExistence type="predicted"/>
<protein>
    <submittedName>
        <fullName evidence="5">U2 small nuclear ribonucleoprotein B</fullName>
    </submittedName>
</protein>
<dbReference type="PROSITE" id="PS50102">
    <property type="entry name" value="RRM"/>
    <property type="match status" value="1"/>
</dbReference>
<dbReference type="InterPro" id="IPR012677">
    <property type="entry name" value="Nucleotide-bd_a/b_plait_sf"/>
</dbReference>
<reference evidence="5 6" key="1">
    <citation type="journal article" date="2016" name="Mol. Biol. Evol.">
        <title>Genome-Wide Survey of Gut Fungi (Harpellales) Reveals the First Horizontally Transferred Ubiquitin Gene from a Mosquito Host.</title>
        <authorList>
            <person name="Wang Y."/>
            <person name="White M.M."/>
            <person name="Kvist S."/>
            <person name="Moncalvo J.M."/>
        </authorList>
    </citation>
    <scope>NUCLEOTIDE SEQUENCE [LARGE SCALE GENOMIC DNA]</scope>
    <source>
        <strain evidence="5 6">ALG-7-W6</strain>
    </source>
</reference>
<feature type="domain" description="RRM" evidence="4">
    <location>
        <begin position="53"/>
        <end position="125"/>
    </location>
</feature>
<keyword evidence="5" id="KW-0687">Ribonucleoprotein</keyword>
<gene>
    <name evidence="5" type="ORF">AYI68_g1634</name>
</gene>
<dbReference type="SMART" id="SM00360">
    <property type="entry name" value="RRM"/>
    <property type="match status" value="1"/>
</dbReference>
<dbReference type="OrthoDB" id="277802at2759"/>
<organism evidence="5 6">
    <name type="scientific">Smittium mucronatum</name>
    <dbReference type="NCBI Taxonomy" id="133383"/>
    <lineage>
        <taxon>Eukaryota</taxon>
        <taxon>Fungi</taxon>
        <taxon>Fungi incertae sedis</taxon>
        <taxon>Zoopagomycota</taxon>
        <taxon>Kickxellomycotina</taxon>
        <taxon>Harpellomycetes</taxon>
        <taxon>Harpellales</taxon>
        <taxon>Legeriomycetaceae</taxon>
        <taxon>Smittium</taxon>
    </lineage>
</organism>
<dbReference type="Gene3D" id="3.30.70.330">
    <property type="match status" value="1"/>
</dbReference>
<evidence type="ECO:0000256" key="2">
    <source>
        <dbReference type="PROSITE-ProRule" id="PRU00176"/>
    </source>
</evidence>
<dbReference type="STRING" id="133383.A0A1R0H522"/>
<feature type="compositionally biased region" description="Basic and acidic residues" evidence="3">
    <location>
        <begin position="12"/>
        <end position="28"/>
    </location>
</feature>
<sequence length="125" mass="13584">GKRAHQSPESPDPAKKPRSDGFDTDRGDLPIAGMDVEESGAGSEPDSARPATNTLFLENLPEAVTTEMLATLFQQYPGFKQVRRVPGKNNLAFVDYDSPDQASISLNILQGFKLTPENPMSISFC</sequence>
<dbReference type="SUPFAM" id="SSF54928">
    <property type="entry name" value="RNA-binding domain, RBD"/>
    <property type="match status" value="1"/>
</dbReference>
<dbReference type="GO" id="GO:0003723">
    <property type="term" value="F:RNA binding"/>
    <property type="evidence" value="ECO:0007669"/>
    <property type="project" value="UniProtKB-UniRule"/>
</dbReference>
<name>A0A1R0H522_9FUNG</name>
<dbReference type="GO" id="GO:1990904">
    <property type="term" value="C:ribonucleoprotein complex"/>
    <property type="evidence" value="ECO:0007669"/>
    <property type="project" value="UniProtKB-KW"/>
</dbReference>
<accession>A0A1R0H522</accession>
<keyword evidence="1 2" id="KW-0694">RNA-binding</keyword>
<evidence type="ECO:0000256" key="3">
    <source>
        <dbReference type="SAM" id="MobiDB-lite"/>
    </source>
</evidence>
<keyword evidence="6" id="KW-1185">Reference proteome</keyword>